<comment type="catalytic activity">
    <reaction evidence="1">
        <text>ATP + protein L-histidine = ADP + protein N-phospho-L-histidine.</text>
        <dbReference type="EC" id="2.7.13.3"/>
    </reaction>
</comment>
<feature type="transmembrane region" description="Helical" evidence="7">
    <location>
        <begin position="262"/>
        <end position="284"/>
    </location>
</feature>
<dbReference type="InterPro" id="IPR000700">
    <property type="entry name" value="PAS-assoc_C"/>
</dbReference>
<keyword evidence="7" id="KW-0472">Membrane</keyword>
<keyword evidence="7" id="KW-0812">Transmembrane</keyword>
<feature type="domain" description="PAC" evidence="9">
    <location>
        <begin position="481"/>
        <end position="533"/>
    </location>
</feature>
<dbReference type="SMART" id="SM00387">
    <property type="entry name" value="HATPase_c"/>
    <property type="match status" value="1"/>
</dbReference>
<evidence type="ECO:0000256" key="1">
    <source>
        <dbReference type="ARBA" id="ARBA00000085"/>
    </source>
</evidence>
<dbReference type="InterPro" id="IPR036097">
    <property type="entry name" value="HisK_dim/P_sf"/>
</dbReference>
<name>A0ABP3BC35_9BACT</name>
<dbReference type="Gene3D" id="3.30.450.20">
    <property type="entry name" value="PAS domain"/>
    <property type="match status" value="2"/>
</dbReference>
<dbReference type="InterPro" id="IPR004358">
    <property type="entry name" value="Sig_transdc_His_kin-like_C"/>
</dbReference>
<evidence type="ECO:0000256" key="6">
    <source>
        <dbReference type="ARBA" id="ARBA00023012"/>
    </source>
</evidence>
<keyword evidence="6" id="KW-0902">Two-component regulatory system</keyword>
<dbReference type="SUPFAM" id="SSF47384">
    <property type="entry name" value="Homodimeric domain of signal transducing histidine kinase"/>
    <property type="match status" value="1"/>
</dbReference>
<evidence type="ECO:0000313" key="11">
    <source>
        <dbReference type="Proteomes" id="UP000243438"/>
    </source>
</evidence>
<dbReference type="EC" id="2.7.13.3" evidence="2"/>
<keyword evidence="4" id="KW-0808">Transferase</keyword>
<dbReference type="InterPro" id="IPR036890">
    <property type="entry name" value="HATPase_C_sf"/>
</dbReference>
<evidence type="ECO:0000313" key="10">
    <source>
        <dbReference type="EMBL" id="EXG77716.1"/>
    </source>
</evidence>
<organism evidence="10 11">
    <name type="scientific">Xylanibacter oryzae DSM 17970</name>
    <dbReference type="NCBI Taxonomy" id="915438"/>
    <lineage>
        <taxon>Bacteria</taxon>
        <taxon>Pseudomonadati</taxon>
        <taxon>Bacteroidota</taxon>
        <taxon>Bacteroidia</taxon>
        <taxon>Bacteroidales</taxon>
        <taxon>Prevotellaceae</taxon>
        <taxon>Xylanibacter</taxon>
    </lineage>
</organism>
<dbReference type="Gene3D" id="3.30.565.10">
    <property type="entry name" value="Histidine kinase-like ATPase, C-terminal domain"/>
    <property type="match status" value="1"/>
</dbReference>
<evidence type="ECO:0000256" key="4">
    <source>
        <dbReference type="ARBA" id="ARBA00022679"/>
    </source>
</evidence>
<keyword evidence="5 10" id="KW-0418">Kinase</keyword>
<dbReference type="SUPFAM" id="SSF55785">
    <property type="entry name" value="PYP-like sensor domain (PAS domain)"/>
    <property type="match status" value="2"/>
</dbReference>
<keyword evidence="7" id="KW-1133">Transmembrane helix</keyword>
<dbReference type="SMART" id="SM00388">
    <property type="entry name" value="HisKA"/>
    <property type="match status" value="1"/>
</dbReference>
<protein>
    <recommendedName>
        <fullName evidence="2">histidine kinase</fullName>
        <ecNumber evidence="2">2.7.13.3</ecNumber>
    </recommendedName>
</protein>
<evidence type="ECO:0000256" key="5">
    <source>
        <dbReference type="ARBA" id="ARBA00022777"/>
    </source>
</evidence>
<evidence type="ECO:0000259" key="9">
    <source>
        <dbReference type="PROSITE" id="PS50113"/>
    </source>
</evidence>
<dbReference type="Gene3D" id="3.40.190.10">
    <property type="entry name" value="Periplasmic binding protein-like II"/>
    <property type="match status" value="2"/>
</dbReference>
<dbReference type="InterPro" id="IPR001638">
    <property type="entry name" value="Solute-binding_3/MltF_N"/>
</dbReference>
<evidence type="ECO:0000256" key="3">
    <source>
        <dbReference type="ARBA" id="ARBA00022553"/>
    </source>
</evidence>
<dbReference type="CDD" id="cd00082">
    <property type="entry name" value="HisKA"/>
    <property type="match status" value="1"/>
</dbReference>
<dbReference type="PANTHER" id="PTHR43711:SF31">
    <property type="entry name" value="HISTIDINE KINASE"/>
    <property type="match status" value="1"/>
</dbReference>
<dbReference type="Proteomes" id="UP000243438">
    <property type="component" value="Unassembled WGS sequence"/>
</dbReference>
<dbReference type="Pfam" id="PF02518">
    <property type="entry name" value="HATPase_c"/>
    <property type="match status" value="1"/>
</dbReference>
<reference evidence="10" key="1">
    <citation type="submission" date="2013-07" db="EMBL/GenBank/DDBJ databases">
        <authorList>
            <consortium name="DOE Joint Genome Institute"/>
            <person name="Anderson I."/>
            <person name="Huntemann M."/>
            <person name="Han J."/>
            <person name="Chen A."/>
            <person name="Kyrpides N."/>
            <person name="Mavromatis K."/>
            <person name="Markowitz V."/>
            <person name="Palaniappan K."/>
            <person name="Ivanova N."/>
            <person name="Schaumberg A."/>
            <person name="Pati A."/>
            <person name="Liolios K."/>
            <person name="Nordberg H.P."/>
            <person name="Cantor M.N."/>
            <person name="Hua S.X."/>
            <person name="Woyke T."/>
        </authorList>
    </citation>
    <scope>NUCLEOTIDE SEQUENCE [LARGE SCALE GENOMIC DNA]</scope>
    <source>
        <strain evidence="10">DSM 17970</strain>
    </source>
</reference>
<dbReference type="PRINTS" id="PR00344">
    <property type="entry name" value="BCTRLSENSOR"/>
</dbReference>
<dbReference type="InterPro" id="IPR003661">
    <property type="entry name" value="HisK_dim/P_dom"/>
</dbReference>
<proteinExistence type="predicted"/>
<sequence>MTKSVIITIIILLTSITGISANSSIEGLQRFTKEHPMKVLCDWNYPPYEYIDDNGQAAGFNIEVTDRILSLLAIPHKFIMQESEKQVKMYNHQDFDLAIDAKRSGFGERLYFGNIPLGYYRICILHLRNNKITNKDKDITNKLLYTQKGDISEYVFRKKFTSLHLKETNDIHLAMRAVMLGKADGIIWVKEPSKWLIHKYGMKDLVLSELNLPIQAMFFVSKDSKIVNIMDEQLAHMQQNGEVDFLHAKWFKHQTYKKDNSAIVSLGILILSMCIVISLVFIHIQRNKIKEAKKHARNLFRMRALALKMDRSNILIINPDEIYANNKSWSIKRIHPDNNEFINRLHEIALGKRETLEEVIKYNISYTTKPQWEYYRITAIAEKRKSNKISKIVMTWKDITNEITERIQYKEMSDKYIAILNSALIGLSFYDKDGFLINSNKQMCRIFKIKNLEGYIGKYNIFEGEIGNLLKDKDNNILPLYASSNIVIKEKGLDIYVELQIEPVKDNEGNTIYIIAAIKDISYERYIYISLTENANKYKKAEIRMKTYSDMLRNILDMSNTRIWIYDLKEQTIKYSKNLKQYEKSITLEEYIGKLSDNNKTEITKILNQEDRDKPKSINIIQHFKQCFNKDDIWLAINGVPIYNSDGVISEYRGTMHDVTELMQTQDRLKIETDNAERSEKMKSMFLANMSHEIRTPLNSIVGFSDLLEGLEKKDRNDFLHIINNNCDMLLRLINDILELSEMDSNTQTLSPSDVDWVVAFNDICTSLKQRVKNPKVNYIIENPFKKMSLHIDAGRLNQVITNFVTNAIKYTKSGYIKVGYKYINNGLHIYCEDTGSGIPDDKREKIFERFVKLNDFVQGTGLGLSICKTIAERYNGKIGVDSTVGKGSIFWIWIPCNYAKKE</sequence>
<dbReference type="InterPro" id="IPR005467">
    <property type="entry name" value="His_kinase_dom"/>
</dbReference>
<dbReference type="SUPFAM" id="SSF53850">
    <property type="entry name" value="Periplasmic binding protein-like II"/>
    <property type="match status" value="1"/>
</dbReference>
<accession>A0ABP3BC35</accession>
<dbReference type="InterPro" id="IPR035965">
    <property type="entry name" value="PAS-like_dom_sf"/>
</dbReference>
<keyword evidence="11" id="KW-1185">Reference proteome</keyword>
<feature type="domain" description="Histidine kinase" evidence="8">
    <location>
        <begin position="689"/>
        <end position="899"/>
    </location>
</feature>
<feature type="domain" description="PAC" evidence="9">
    <location>
        <begin position="614"/>
        <end position="671"/>
    </location>
</feature>
<dbReference type="GO" id="GO:0016301">
    <property type="term" value="F:kinase activity"/>
    <property type="evidence" value="ECO:0007669"/>
    <property type="project" value="UniProtKB-KW"/>
</dbReference>
<dbReference type="PANTHER" id="PTHR43711">
    <property type="entry name" value="TWO-COMPONENT HISTIDINE KINASE"/>
    <property type="match status" value="1"/>
</dbReference>
<keyword evidence="3" id="KW-0597">Phosphoprotein</keyword>
<evidence type="ECO:0000256" key="2">
    <source>
        <dbReference type="ARBA" id="ARBA00012438"/>
    </source>
</evidence>
<dbReference type="Pfam" id="PF00497">
    <property type="entry name" value="SBP_bac_3"/>
    <property type="match status" value="1"/>
</dbReference>
<dbReference type="Gene3D" id="1.10.287.130">
    <property type="match status" value="1"/>
</dbReference>
<comment type="caution">
    <text evidence="10">The sequence shown here is derived from an EMBL/GenBank/DDBJ whole genome shotgun (WGS) entry which is preliminary data.</text>
</comment>
<dbReference type="Pfam" id="PF13426">
    <property type="entry name" value="PAS_9"/>
    <property type="match status" value="2"/>
</dbReference>
<evidence type="ECO:0000259" key="8">
    <source>
        <dbReference type="PROSITE" id="PS50109"/>
    </source>
</evidence>
<dbReference type="SUPFAM" id="SSF55874">
    <property type="entry name" value="ATPase domain of HSP90 chaperone/DNA topoisomerase II/histidine kinase"/>
    <property type="match status" value="1"/>
</dbReference>
<dbReference type="PROSITE" id="PS50109">
    <property type="entry name" value="HIS_KIN"/>
    <property type="match status" value="1"/>
</dbReference>
<dbReference type="Pfam" id="PF00512">
    <property type="entry name" value="HisKA"/>
    <property type="match status" value="1"/>
</dbReference>
<dbReference type="EMBL" id="JFBS01000001">
    <property type="protein sequence ID" value="EXG77716.1"/>
    <property type="molecule type" value="Genomic_DNA"/>
</dbReference>
<evidence type="ECO:0000256" key="7">
    <source>
        <dbReference type="SAM" id="Phobius"/>
    </source>
</evidence>
<dbReference type="InterPro" id="IPR050736">
    <property type="entry name" value="Sensor_HK_Regulatory"/>
</dbReference>
<dbReference type="InterPro" id="IPR003594">
    <property type="entry name" value="HATPase_dom"/>
</dbReference>
<dbReference type="InterPro" id="IPR000014">
    <property type="entry name" value="PAS"/>
</dbReference>
<dbReference type="RefSeq" id="WP_051508801.1">
    <property type="nucleotide sequence ID" value="NZ_KK073873.1"/>
</dbReference>
<dbReference type="PROSITE" id="PS50113">
    <property type="entry name" value="PAC"/>
    <property type="match status" value="2"/>
</dbReference>
<gene>
    <name evidence="10" type="ORF">XylorDRAFT_0060</name>
</gene>